<reference evidence="1 2" key="1">
    <citation type="submission" date="2016-08" db="EMBL/GenBank/DDBJ databases">
        <title>Genomes of anaerobic fungi encode conserved fungal cellulosomes for biomass hydrolysis.</title>
        <authorList>
            <consortium name="DOE Joint Genome Institute"/>
            <person name="Haitjema C.H."/>
            <person name="Gilmore S.P."/>
            <person name="Henske J.K."/>
            <person name="Solomon K.V."/>
            <person name="De Groot R."/>
            <person name="Kuo A."/>
            <person name="Mondo S.J."/>
            <person name="Salamov A.A."/>
            <person name="Labutti K."/>
            <person name="Zhao Z."/>
            <person name="Chiniquy J."/>
            <person name="Barry K."/>
            <person name="Brewer H.M."/>
            <person name="Purvine S.O."/>
            <person name="Wright A.T."/>
            <person name="Boxma B."/>
            <person name="Van Alen T."/>
            <person name="Hackstein J.H."/>
            <person name="Baker S.E."/>
            <person name="Grigoriev I.V."/>
            <person name="O'Malley M.A."/>
        </authorList>
    </citation>
    <scope>NUCLEOTIDE SEQUENCE [LARGE SCALE GENOMIC DNA]</scope>
    <source>
        <strain evidence="2">finn</strain>
    </source>
</reference>
<name>A0A1Y1V0A0_9FUNG</name>
<organism evidence="1 2">
    <name type="scientific">Piromyces finnis</name>
    <dbReference type="NCBI Taxonomy" id="1754191"/>
    <lineage>
        <taxon>Eukaryota</taxon>
        <taxon>Fungi</taxon>
        <taxon>Fungi incertae sedis</taxon>
        <taxon>Chytridiomycota</taxon>
        <taxon>Chytridiomycota incertae sedis</taxon>
        <taxon>Neocallimastigomycetes</taxon>
        <taxon>Neocallimastigales</taxon>
        <taxon>Neocallimastigaceae</taxon>
        <taxon>Piromyces</taxon>
    </lineage>
</organism>
<evidence type="ECO:0000313" key="2">
    <source>
        <dbReference type="Proteomes" id="UP000193719"/>
    </source>
</evidence>
<proteinExistence type="predicted"/>
<comment type="caution">
    <text evidence="1">The sequence shown here is derived from an EMBL/GenBank/DDBJ whole genome shotgun (WGS) entry which is preliminary data.</text>
</comment>
<gene>
    <name evidence="1" type="ORF">BCR36DRAFT_415370</name>
</gene>
<dbReference type="PANTHER" id="PTHR34204:SF2">
    <property type="entry name" value="RNA-BINDING ASCH DOMAIN PROTEIN"/>
    <property type="match status" value="1"/>
</dbReference>
<accession>A0A1Y1V0A0</accession>
<reference evidence="1 2" key="2">
    <citation type="submission" date="2016-08" db="EMBL/GenBank/DDBJ databases">
        <title>Pervasive Adenine N6-methylation of Active Genes in Fungi.</title>
        <authorList>
            <consortium name="DOE Joint Genome Institute"/>
            <person name="Mondo S.J."/>
            <person name="Dannebaum R.O."/>
            <person name="Kuo R.C."/>
            <person name="Labutti K."/>
            <person name="Haridas S."/>
            <person name="Kuo A."/>
            <person name="Salamov A."/>
            <person name="Ahrendt S.R."/>
            <person name="Lipzen A."/>
            <person name="Sullivan W."/>
            <person name="Andreopoulos W.B."/>
            <person name="Clum A."/>
            <person name="Lindquist E."/>
            <person name="Daum C."/>
            <person name="Ramamoorthy G.K."/>
            <person name="Gryganskyi A."/>
            <person name="Culley D."/>
            <person name="Magnuson J.K."/>
            <person name="James T.Y."/>
            <person name="O'Malley M.A."/>
            <person name="Stajich J.E."/>
            <person name="Spatafora J.W."/>
            <person name="Visel A."/>
            <person name="Grigoriev I.V."/>
        </authorList>
    </citation>
    <scope>NUCLEOTIDE SEQUENCE [LARGE SCALE GENOMIC DNA]</scope>
    <source>
        <strain evidence="2">finn</strain>
    </source>
</reference>
<evidence type="ECO:0000313" key="1">
    <source>
        <dbReference type="EMBL" id="ORX43770.1"/>
    </source>
</evidence>
<dbReference type="EMBL" id="MCFH01000050">
    <property type="protein sequence ID" value="ORX43770.1"/>
    <property type="molecule type" value="Genomic_DNA"/>
</dbReference>
<sequence length="354" mass="42123">MEDFELEEISNHFYDFLIYNLKNPNVNNSIFSSSIIYQLLEEEPLLKEENNYEINSINNKSNENDFIFYRNQLLDSIINEFDNKDVTTETTNYPLLKNLKNPFLYFKKGLPSKPYYKTISYIVHNWNKLRIFPYNFIDHEMPNEIEEYKIIKNELNIKIIILYKNLSQQNANKNEIYWNFFNELTIAELLVLLGERITLGSSKEILPPSINECIKTFIEIHPKDKLCKKYGGLTVGARALSKHCHRDQTNKWWGDYTGNTLNKNNCAINILIKILKSISWINIHKLPHDINVYEIRTTHGYGARWYFKLNVESLNQLHFQNTTNTNNINIKYDIEFRGFLEPQDIHGHENKWRH</sequence>
<keyword evidence="2" id="KW-1185">Reference proteome</keyword>
<dbReference type="OrthoDB" id="112749at2759"/>
<dbReference type="AlphaFoldDB" id="A0A1Y1V0A0"/>
<dbReference type="PANTHER" id="PTHR34204">
    <property type="entry name" value="RNA-BINDING ASCH DOMAIN PROTEIN"/>
    <property type="match status" value="1"/>
</dbReference>
<protein>
    <submittedName>
        <fullName evidence="1">Uncharacterized protein</fullName>
    </submittedName>
</protein>
<dbReference type="Proteomes" id="UP000193719">
    <property type="component" value="Unassembled WGS sequence"/>
</dbReference>